<comment type="caution">
    <text evidence="1">The sequence shown here is derived from an EMBL/GenBank/DDBJ whole genome shotgun (WGS) entry which is preliminary data.</text>
</comment>
<keyword evidence="2" id="KW-1185">Reference proteome</keyword>
<gene>
    <name evidence="1" type="ORF">B0J11DRAFT_586936</name>
</gene>
<evidence type="ECO:0000313" key="2">
    <source>
        <dbReference type="Proteomes" id="UP000700596"/>
    </source>
</evidence>
<organism evidence="1 2">
    <name type="scientific">Dendryphion nanum</name>
    <dbReference type="NCBI Taxonomy" id="256645"/>
    <lineage>
        <taxon>Eukaryota</taxon>
        <taxon>Fungi</taxon>
        <taxon>Dikarya</taxon>
        <taxon>Ascomycota</taxon>
        <taxon>Pezizomycotina</taxon>
        <taxon>Dothideomycetes</taxon>
        <taxon>Pleosporomycetidae</taxon>
        <taxon>Pleosporales</taxon>
        <taxon>Torulaceae</taxon>
        <taxon>Dendryphion</taxon>
    </lineage>
</organism>
<reference evidence="1" key="1">
    <citation type="journal article" date="2021" name="Nat. Commun.">
        <title>Genetic determinants of endophytism in the Arabidopsis root mycobiome.</title>
        <authorList>
            <person name="Mesny F."/>
            <person name="Miyauchi S."/>
            <person name="Thiergart T."/>
            <person name="Pickel B."/>
            <person name="Atanasova L."/>
            <person name="Karlsson M."/>
            <person name="Huettel B."/>
            <person name="Barry K.W."/>
            <person name="Haridas S."/>
            <person name="Chen C."/>
            <person name="Bauer D."/>
            <person name="Andreopoulos W."/>
            <person name="Pangilinan J."/>
            <person name="LaButti K."/>
            <person name="Riley R."/>
            <person name="Lipzen A."/>
            <person name="Clum A."/>
            <person name="Drula E."/>
            <person name="Henrissat B."/>
            <person name="Kohler A."/>
            <person name="Grigoriev I.V."/>
            <person name="Martin F.M."/>
            <person name="Hacquard S."/>
        </authorList>
    </citation>
    <scope>NUCLEOTIDE SEQUENCE</scope>
    <source>
        <strain evidence="1">MPI-CAGE-CH-0243</strain>
    </source>
</reference>
<dbReference type="Proteomes" id="UP000700596">
    <property type="component" value="Unassembled WGS sequence"/>
</dbReference>
<proteinExistence type="predicted"/>
<name>A0A9P9EJK2_9PLEO</name>
<dbReference type="OrthoDB" id="5235440at2759"/>
<protein>
    <submittedName>
        <fullName evidence="1">Uncharacterized protein</fullName>
    </submittedName>
</protein>
<evidence type="ECO:0000313" key="1">
    <source>
        <dbReference type="EMBL" id="KAH7137936.1"/>
    </source>
</evidence>
<dbReference type="AlphaFoldDB" id="A0A9P9EJK2"/>
<accession>A0A9P9EJK2</accession>
<sequence>MSQRVNNQPFCDGPAGTIFQTWYHLHDVRPTIDFGRYFANPFRILDCKVGNIPQLIDAHHKLDDDFNPRNYQLHWLCRALIVVFDHVDGSSLQLCCISNAAHTPRVPITSDYEQPNTVVIVRTGDDHFLDASIAFETLANKLLSLNGPDMRDGGNIKAVRIPLVKSIEFIVDLQKR</sequence>
<dbReference type="EMBL" id="JAGMWT010000001">
    <property type="protein sequence ID" value="KAH7137936.1"/>
    <property type="molecule type" value="Genomic_DNA"/>
</dbReference>